<dbReference type="Pfam" id="PF00929">
    <property type="entry name" value="RNase_T"/>
    <property type="match status" value="1"/>
</dbReference>
<dbReference type="PANTHER" id="PTHR13058">
    <property type="entry name" value="THREE PRIME REPAIR EXONUCLEASE 1, 2"/>
    <property type="match status" value="1"/>
</dbReference>
<evidence type="ECO:0000256" key="6">
    <source>
        <dbReference type="ARBA" id="ARBA00022842"/>
    </source>
</evidence>
<evidence type="ECO:0000256" key="4">
    <source>
        <dbReference type="ARBA" id="ARBA00022801"/>
    </source>
</evidence>
<dbReference type="Gene3D" id="3.30.420.10">
    <property type="entry name" value="Ribonuclease H-like superfamily/Ribonuclease H"/>
    <property type="match status" value="1"/>
</dbReference>
<dbReference type="EMBL" id="CAJNOL010000160">
    <property type="protein sequence ID" value="CAF0895847.1"/>
    <property type="molecule type" value="Genomic_DNA"/>
</dbReference>
<sequence length="294" mass="34185">MNSKSKFKTLVILDLETSGLVYDEPKITELAIIAVHISTLDEMKSDEELPRVLNKLVKFFDPRKTIRSKATELSNLDNHMLKNYASFNHQTVIAIEHFLNDFQKPLCFVAHNGNRFDFPILFNEIQTALRTNDSTSINQIDSSLISIACVDSINFFREIYRLISDENILDKKHIDNINASSDLSLSNVVSINRRKYVEIPIKSNLARQLPSMKLLKIYERELNRIPILTYHRAEDDCLMLLAILKRYLPDWLQWIDINHRLLSDFTFLPSSTTTTKTTKFLSKKNVNCKRPFKF</sequence>
<evidence type="ECO:0000259" key="8">
    <source>
        <dbReference type="SMART" id="SM00479"/>
    </source>
</evidence>
<accession>A0A813Z7F8</accession>
<reference evidence="9" key="1">
    <citation type="submission" date="2021-02" db="EMBL/GenBank/DDBJ databases">
        <authorList>
            <person name="Nowell W R."/>
        </authorList>
    </citation>
    <scope>NUCLEOTIDE SEQUENCE</scope>
</reference>
<dbReference type="Proteomes" id="UP000663870">
    <property type="component" value="Unassembled WGS sequence"/>
</dbReference>
<evidence type="ECO:0000256" key="3">
    <source>
        <dbReference type="ARBA" id="ARBA00022723"/>
    </source>
</evidence>
<dbReference type="GO" id="GO:0008296">
    <property type="term" value="F:3'-5'-DNA exonuclease activity"/>
    <property type="evidence" value="ECO:0007669"/>
    <property type="project" value="TreeGrafter"/>
</dbReference>
<evidence type="ECO:0000313" key="9">
    <source>
        <dbReference type="EMBL" id="CAF0895847.1"/>
    </source>
</evidence>
<feature type="domain" description="Exonuclease" evidence="8">
    <location>
        <begin position="9"/>
        <end position="253"/>
    </location>
</feature>
<keyword evidence="2" id="KW-0540">Nuclease</keyword>
<comment type="cofactor">
    <cofactor evidence="1">
        <name>Mg(2+)</name>
        <dbReference type="ChEBI" id="CHEBI:18420"/>
    </cofactor>
</comment>
<proteinExistence type="inferred from homology"/>
<organism evidence="9 10">
    <name type="scientific">Rotaria sordida</name>
    <dbReference type="NCBI Taxonomy" id="392033"/>
    <lineage>
        <taxon>Eukaryota</taxon>
        <taxon>Metazoa</taxon>
        <taxon>Spiralia</taxon>
        <taxon>Gnathifera</taxon>
        <taxon>Rotifera</taxon>
        <taxon>Eurotatoria</taxon>
        <taxon>Bdelloidea</taxon>
        <taxon>Philodinida</taxon>
        <taxon>Philodinidae</taxon>
        <taxon>Rotaria</taxon>
    </lineage>
</organism>
<dbReference type="GO" id="GO:0046872">
    <property type="term" value="F:metal ion binding"/>
    <property type="evidence" value="ECO:0007669"/>
    <property type="project" value="UniProtKB-KW"/>
</dbReference>
<dbReference type="InterPro" id="IPR013520">
    <property type="entry name" value="Ribonucl_H"/>
</dbReference>
<name>A0A813Z7F8_9BILA</name>
<evidence type="ECO:0000256" key="2">
    <source>
        <dbReference type="ARBA" id="ARBA00022722"/>
    </source>
</evidence>
<dbReference type="AlphaFoldDB" id="A0A813Z7F8"/>
<dbReference type="InterPro" id="IPR040393">
    <property type="entry name" value="TREX1/2"/>
</dbReference>
<dbReference type="SUPFAM" id="SSF53098">
    <property type="entry name" value="Ribonuclease H-like"/>
    <property type="match status" value="1"/>
</dbReference>
<dbReference type="GO" id="GO:0006308">
    <property type="term" value="P:DNA catabolic process"/>
    <property type="evidence" value="ECO:0007669"/>
    <property type="project" value="TreeGrafter"/>
</dbReference>
<dbReference type="GO" id="GO:0005737">
    <property type="term" value="C:cytoplasm"/>
    <property type="evidence" value="ECO:0007669"/>
    <property type="project" value="TreeGrafter"/>
</dbReference>
<dbReference type="PANTHER" id="PTHR13058:SF19">
    <property type="entry name" value="LD40940P"/>
    <property type="match status" value="1"/>
</dbReference>
<dbReference type="GO" id="GO:0003676">
    <property type="term" value="F:nucleic acid binding"/>
    <property type="evidence" value="ECO:0007669"/>
    <property type="project" value="InterPro"/>
</dbReference>
<dbReference type="InterPro" id="IPR036397">
    <property type="entry name" value="RNaseH_sf"/>
</dbReference>
<comment type="similarity">
    <text evidence="7">Belongs to the exonuclease superfamily. TREX family.</text>
</comment>
<comment type="caution">
    <text evidence="9">The sequence shown here is derived from an EMBL/GenBank/DDBJ whole genome shotgun (WGS) entry which is preliminary data.</text>
</comment>
<keyword evidence="4" id="KW-0378">Hydrolase</keyword>
<evidence type="ECO:0000313" key="10">
    <source>
        <dbReference type="Proteomes" id="UP000663870"/>
    </source>
</evidence>
<dbReference type="InterPro" id="IPR012337">
    <property type="entry name" value="RNaseH-like_sf"/>
</dbReference>
<protein>
    <recommendedName>
        <fullName evidence="8">Exonuclease domain-containing protein</fullName>
    </recommendedName>
</protein>
<keyword evidence="6" id="KW-0460">Magnesium</keyword>
<evidence type="ECO:0000256" key="7">
    <source>
        <dbReference type="ARBA" id="ARBA00025769"/>
    </source>
</evidence>
<keyword evidence="3" id="KW-0479">Metal-binding</keyword>
<evidence type="ECO:0000256" key="1">
    <source>
        <dbReference type="ARBA" id="ARBA00001946"/>
    </source>
</evidence>
<dbReference type="SMART" id="SM00479">
    <property type="entry name" value="EXOIII"/>
    <property type="match status" value="1"/>
</dbReference>
<keyword evidence="10" id="KW-1185">Reference proteome</keyword>
<gene>
    <name evidence="9" type="ORF">JXQ802_LOCUS8899</name>
</gene>
<keyword evidence="5" id="KW-0269">Exonuclease</keyword>
<evidence type="ECO:0000256" key="5">
    <source>
        <dbReference type="ARBA" id="ARBA00022839"/>
    </source>
</evidence>